<dbReference type="Pfam" id="PF08240">
    <property type="entry name" value="ADH_N"/>
    <property type="match status" value="1"/>
</dbReference>
<dbReference type="SMART" id="SM00829">
    <property type="entry name" value="PKS_ER"/>
    <property type="match status" value="1"/>
</dbReference>
<dbReference type="InterPro" id="IPR051603">
    <property type="entry name" value="Zinc-ADH_QOR/CCCR"/>
</dbReference>
<dbReference type="PANTHER" id="PTHR44154:SF1">
    <property type="entry name" value="QUINONE OXIDOREDUCTASE"/>
    <property type="match status" value="1"/>
</dbReference>
<reference evidence="3 4" key="1">
    <citation type="submission" date="2014-12" db="EMBL/GenBank/DDBJ databases">
        <title>Genome assembly of Enhygromyxa salina DSM 15201.</title>
        <authorList>
            <person name="Sharma G."/>
            <person name="Subramanian S."/>
        </authorList>
    </citation>
    <scope>NUCLEOTIDE SEQUENCE [LARGE SCALE GENOMIC DNA]</scope>
    <source>
        <strain evidence="3 4">DSM 15201</strain>
    </source>
</reference>
<organism evidence="3 4">
    <name type="scientific">Enhygromyxa salina</name>
    <dbReference type="NCBI Taxonomy" id="215803"/>
    <lineage>
        <taxon>Bacteria</taxon>
        <taxon>Pseudomonadati</taxon>
        <taxon>Myxococcota</taxon>
        <taxon>Polyangia</taxon>
        <taxon>Nannocystales</taxon>
        <taxon>Nannocystaceae</taxon>
        <taxon>Enhygromyxa</taxon>
    </lineage>
</organism>
<feature type="domain" description="Enoyl reductase (ER)" evidence="2">
    <location>
        <begin position="10"/>
        <end position="246"/>
    </location>
</feature>
<dbReference type="GO" id="GO:0016491">
    <property type="term" value="F:oxidoreductase activity"/>
    <property type="evidence" value="ECO:0007669"/>
    <property type="project" value="InterPro"/>
</dbReference>
<dbReference type="Proteomes" id="UP000031599">
    <property type="component" value="Unassembled WGS sequence"/>
</dbReference>
<evidence type="ECO:0000259" key="2">
    <source>
        <dbReference type="SMART" id="SM00829"/>
    </source>
</evidence>
<dbReference type="InterPro" id="IPR011032">
    <property type="entry name" value="GroES-like_sf"/>
</dbReference>
<evidence type="ECO:0000256" key="1">
    <source>
        <dbReference type="ARBA" id="ARBA00022857"/>
    </source>
</evidence>
<gene>
    <name evidence="3" type="ORF">DB30_07487</name>
</gene>
<dbReference type="InterPro" id="IPR020843">
    <property type="entry name" value="ER"/>
</dbReference>
<dbReference type="SUPFAM" id="SSF50129">
    <property type="entry name" value="GroES-like"/>
    <property type="match status" value="1"/>
</dbReference>
<dbReference type="InterPro" id="IPR013154">
    <property type="entry name" value="ADH-like_N"/>
</dbReference>
<evidence type="ECO:0000313" key="3">
    <source>
        <dbReference type="EMBL" id="KIG13832.1"/>
    </source>
</evidence>
<dbReference type="AlphaFoldDB" id="A0A0C2D109"/>
<dbReference type="PANTHER" id="PTHR44154">
    <property type="entry name" value="QUINONE OXIDOREDUCTASE"/>
    <property type="match status" value="1"/>
</dbReference>
<dbReference type="EMBL" id="JMCC02000087">
    <property type="protein sequence ID" value="KIG13832.1"/>
    <property type="molecule type" value="Genomic_DNA"/>
</dbReference>
<protein>
    <submittedName>
        <fullName evidence="3">Bifunctional protein: zinc-containing alcohol dehydrogenase</fullName>
    </submittedName>
</protein>
<evidence type="ECO:0000313" key="4">
    <source>
        <dbReference type="Proteomes" id="UP000031599"/>
    </source>
</evidence>
<comment type="caution">
    <text evidence="3">The sequence shown here is derived from an EMBL/GenBank/DDBJ whole genome shotgun (WGS) entry which is preliminary data.</text>
</comment>
<keyword evidence="1" id="KW-0521">NADP</keyword>
<proteinExistence type="predicted"/>
<accession>A0A0C2D109</accession>
<name>A0A0C2D109_9BACT</name>
<sequence length="276" mass="29868">MQAAYIERFGDDQVVRVGPRPIPEVGPSQVVIAVHAAAVNPRDWLLRDGRYVFRSLVFGFPKILGSDVAGVVAATGARATRFQPGDAVIAMQTTLGQMGGFAEYMAVHEDAVAHKPRCADHAHSAGLSVAGLTALQALRDNARCVALSSASYARASGGGHEQDPSGQRSCCGWERSAWLRNQSTRRKLPCTMMTYMGYIVQGTLHRFNSVTELVARCHAQFPRAEARTVNERDEFVLQVRGIGVAFDSLIVHFEGSRCYAVMLPSDGALDRASSCT</sequence>
<dbReference type="Gene3D" id="3.90.180.10">
    <property type="entry name" value="Medium-chain alcohol dehydrogenases, catalytic domain"/>
    <property type="match status" value="1"/>
</dbReference>